<evidence type="ECO:0000256" key="2">
    <source>
        <dbReference type="ARBA" id="ARBA00022801"/>
    </source>
</evidence>
<dbReference type="PANTHER" id="PTHR43695">
    <property type="entry name" value="PUTATIVE (AFU_ORTHOLOGUE AFUA_2G17250)-RELATED"/>
    <property type="match status" value="1"/>
</dbReference>
<organism evidence="3 4">
    <name type="scientific">Anaerobacillus alkalilacustris</name>
    <dbReference type="NCBI Taxonomy" id="393763"/>
    <lineage>
        <taxon>Bacteria</taxon>
        <taxon>Bacillati</taxon>
        <taxon>Bacillota</taxon>
        <taxon>Bacilli</taxon>
        <taxon>Bacillales</taxon>
        <taxon>Bacillaceae</taxon>
        <taxon>Anaerobacillus</taxon>
    </lineage>
</organism>
<dbReference type="InterPro" id="IPR037459">
    <property type="entry name" value="RhgT-like"/>
</dbReference>
<dbReference type="PANTHER" id="PTHR43695:SF1">
    <property type="entry name" value="RHAMNOGALACTURONAN ACETYLESTERASE"/>
    <property type="match status" value="1"/>
</dbReference>
<proteinExistence type="inferred from homology"/>
<comment type="similarity">
    <text evidence="1">Belongs to the 'GDSL' lipolytic enzyme family.</text>
</comment>
<dbReference type="Proteomes" id="UP000179524">
    <property type="component" value="Unassembled WGS sequence"/>
</dbReference>
<dbReference type="OrthoDB" id="191551at2"/>
<name>A0A1S2LVK6_9BACI</name>
<protein>
    <recommendedName>
        <fullName evidence="5">Rhamnogalacturonan acetylesterase</fullName>
    </recommendedName>
</protein>
<evidence type="ECO:0000313" key="3">
    <source>
        <dbReference type="EMBL" id="OIJ16364.1"/>
    </source>
</evidence>
<keyword evidence="4" id="KW-1185">Reference proteome</keyword>
<gene>
    <name evidence="3" type="ORF">BKP37_06265</name>
</gene>
<accession>A0A1S2LVK6</accession>
<dbReference type="CDD" id="cd01821">
    <property type="entry name" value="Rhamnogalacturan_acetylesterase_like"/>
    <property type="match status" value="1"/>
</dbReference>
<keyword evidence="2" id="KW-0378">Hydrolase</keyword>
<evidence type="ECO:0000256" key="1">
    <source>
        <dbReference type="ARBA" id="ARBA00008668"/>
    </source>
</evidence>
<evidence type="ECO:0000313" key="4">
    <source>
        <dbReference type="Proteomes" id="UP000179524"/>
    </source>
</evidence>
<dbReference type="RefSeq" id="WP_071308783.1">
    <property type="nucleotide sequence ID" value="NZ_MLQR01000009.1"/>
</dbReference>
<reference evidence="3 4" key="1">
    <citation type="submission" date="2016-10" db="EMBL/GenBank/DDBJ databases">
        <title>Draft genome sequences of four alkaliphilic bacteria belonging to the Anaerobacillus genus.</title>
        <authorList>
            <person name="Bassil N.M."/>
            <person name="Lloyd J.R."/>
        </authorList>
    </citation>
    <scope>NUCLEOTIDE SEQUENCE [LARGE SCALE GENOMIC DNA]</scope>
    <source>
        <strain evidence="3 4">DSM 18345</strain>
    </source>
</reference>
<dbReference type="Gene3D" id="3.40.50.1110">
    <property type="entry name" value="SGNH hydrolase"/>
    <property type="match status" value="1"/>
</dbReference>
<dbReference type="InterPro" id="IPR036514">
    <property type="entry name" value="SGNH_hydro_sf"/>
</dbReference>
<evidence type="ECO:0008006" key="5">
    <source>
        <dbReference type="Google" id="ProtNLM"/>
    </source>
</evidence>
<dbReference type="SUPFAM" id="SSF52266">
    <property type="entry name" value="SGNH hydrolase"/>
    <property type="match status" value="1"/>
</dbReference>
<comment type="caution">
    <text evidence="3">The sequence shown here is derived from an EMBL/GenBank/DDBJ whole genome shotgun (WGS) entry which is preliminary data.</text>
</comment>
<dbReference type="EMBL" id="MLQR01000009">
    <property type="protein sequence ID" value="OIJ16364.1"/>
    <property type="molecule type" value="Genomic_DNA"/>
</dbReference>
<dbReference type="GO" id="GO:0016787">
    <property type="term" value="F:hydrolase activity"/>
    <property type="evidence" value="ECO:0007669"/>
    <property type="project" value="UniProtKB-KW"/>
</dbReference>
<dbReference type="AlphaFoldDB" id="A0A1S2LVK6"/>
<sequence length="213" mass="24801">MVENRAMGGRSTKLAYKEGRLNDLLVDINPGDYMFIQFAHNDMSREKPERYVTIDQYKDYLNKKYIKGAQQRGAIPVCLTSMNRRTFDIESESERFVDSFPSYTEAMREVAKENKLTLLELNLKSLAFYNSLGMEDTNPLFMQLRPEEHPNYPEGLNDNTHFREAGAKQMARMVIEEINEKLPEISSYTMKLDSVLKEVFPDTLNYLARDQVE</sequence>